<feature type="transmembrane region" description="Helical" evidence="6">
    <location>
        <begin position="705"/>
        <end position="732"/>
    </location>
</feature>
<keyword evidence="6" id="KW-1133">Transmembrane helix</keyword>
<comment type="similarity">
    <text evidence="1">Belongs to the TRAFAC class TrmE-Era-EngA-EngB-Septin-like GTPase superfamily. AIG1/Toc34/Toc159-like paraseptin GTPase family. IAN subfamily.</text>
</comment>
<evidence type="ECO:0000259" key="7">
    <source>
        <dbReference type="PROSITE" id="PS51720"/>
    </source>
</evidence>
<accession>A0ABR3NPU6</accession>
<keyword evidence="6" id="KW-0812">Transmembrane</keyword>
<dbReference type="PANTHER" id="PTHR10903">
    <property type="entry name" value="GTPASE, IMAP FAMILY MEMBER-RELATED"/>
    <property type="match status" value="1"/>
</dbReference>
<proteinExistence type="inferred from homology"/>
<feature type="coiled-coil region" evidence="4">
    <location>
        <begin position="364"/>
        <end position="398"/>
    </location>
</feature>
<keyword evidence="9" id="KW-1185">Reference proteome</keyword>
<evidence type="ECO:0000256" key="6">
    <source>
        <dbReference type="SAM" id="Phobius"/>
    </source>
</evidence>
<dbReference type="CDD" id="cd01852">
    <property type="entry name" value="AIG1"/>
    <property type="match status" value="1"/>
</dbReference>
<feature type="compositionally biased region" description="Basic and acidic residues" evidence="5">
    <location>
        <begin position="647"/>
        <end position="667"/>
    </location>
</feature>
<keyword evidence="6" id="KW-0472">Membrane</keyword>
<evidence type="ECO:0000256" key="3">
    <source>
        <dbReference type="ARBA" id="ARBA00023134"/>
    </source>
</evidence>
<evidence type="ECO:0000313" key="8">
    <source>
        <dbReference type="EMBL" id="KAL1279041.1"/>
    </source>
</evidence>
<organism evidence="8 9">
    <name type="scientific">Cirrhinus molitorella</name>
    <name type="common">mud carp</name>
    <dbReference type="NCBI Taxonomy" id="172907"/>
    <lineage>
        <taxon>Eukaryota</taxon>
        <taxon>Metazoa</taxon>
        <taxon>Chordata</taxon>
        <taxon>Craniata</taxon>
        <taxon>Vertebrata</taxon>
        <taxon>Euteleostomi</taxon>
        <taxon>Actinopterygii</taxon>
        <taxon>Neopterygii</taxon>
        <taxon>Teleostei</taxon>
        <taxon>Ostariophysi</taxon>
        <taxon>Cypriniformes</taxon>
        <taxon>Cyprinidae</taxon>
        <taxon>Labeoninae</taxon>
        <taxon>Labeonini</taxon>
        <taxon>Cirrhinus</taxon>
    </lineage>
</organism>
<dbReference type="Proteomes" id="UP001558613">
    <property type="component" value="Unassembled WGS sequence"/>
</dbReference>
<dbReference type="Pfam" id="PF04548">
    <property type="entry name" value="AIG1"/>
    <property type="match status" value="3"/>
</dbReference>
<sequence length="763" mass="86887">MDGETESISFLPTHPSMDSTFPSLSIVLFGNSSSVQFGHENILLEEKQTHIENGEVSRIDPLQKKISERHISVFNIIDLHETELYLDCVDHLIGQLVNENEIHVFIFVVRMGQLTNDDKMSLEWLQRVFGDKVLQFVMILFTNEREEECDTIKHDLKENPVLKQLMEKCGGRYQTCNKMMNNQSEMRDLMNKIEHLFNENQQQCYTERMFNTKSVRNDLKSSEHQFGHTSEMESNAQLNLILLGKKRAGKSASGNTILGREVFRSKKSFKSVTQDVDVKSGTVDGFPVTVYDTPGFYDPKLSTEEIQKILTKLIQKCGSGAFLLVIKADSFTTEERETVEKIEKLLGEKHLEKTWILFTRGDELEEENKTINEFINEIEALKKLIQKYDQRYHVFNNKIKGHSDQARLLLIKILQRSFGVKDGGVLRRIQVSPNNSNELDAPVSSLLSKRIVVLGKTGVGKSAAGNTILGHEEFRSEMNTSSVTRECLEKHSTVSDRSVTVVDTPGFFDTHLKHDELMTEIARSVYLSSPGPHAFLIVFRVIDRFTEHEQQIPQKIEMVFGQEVLKYCIILFTYGDLLKGKTIENLTKRNCKLRHLLEQCGGRFHIFNNENQNNRQQVNDLLQMIDTMIEQNGGGYYSNQMFQDAQRFRQEEKERREREQEQRKQQEDEQGQDETERMLKEEVERQSEFEQFTAKYQPTLRVSAFAFGVHFIAGECIGICIGGAVGAAFGLIGGPAGAIIGGLIGGAFGAVVGAAVSEVRYQC</sequence>
<feature type="domain" description="AIG1-type G" evidence="7">
    <location>
        <begin position="235"/>
        <end position="435"/>
    </location>
</feature>
<evidence type="ECO:0000313" key="9">
    <source>
        <dbReference type="Proteomes" id="UP001558613"/>
    </source>
</evidence>
<feature type="region of interest" description="Disordered" evidence="5">
    <location>
        <begin position="647"/>
        <end position="683"/>
    </location>
</feature>
<keyword evidence="4" id="KW-0175">Coiled coil</keyword>
<protein>
    <recommendedName>
        <fullName evidence="7">AIG1-type G domain-containing protein</fullName>
    </recommendedName>
</protein>
<evidence type="ECO:0000256" key="1">
    <source>
        <dbReference type="ARBA" id="ARBA00008535"/>
    </source>
</evidence>
<keyword evidence="2" id="KW-0547">Nucleotide-binding</keyword>
<dbReference type="PROSITE" id="PS51720">
    <property type="entry name" value="G_AIG1"/>
    <property type="match status" value="2"/>
</dbReference>
<dbReference type="EMBL" id="JAYMGO010000003">
    <property type="protein sequence ID" value="KAL1279041.1"/>
    <property type="molecule type" value="Genomic_DNA"/>
</dbReference>
<feature type="domain" description="AIG1-type G" evidence="7">
    <location>
        <begin position="446"/>
        <end position="646"/>
    </location>
</feature>
<comment type="caution">
    <text evidence="8">The sequence shown here is derived from an EMBL/GenBank/DDBJ whole genome shotgun (WGS) entry which is preliminary data.</text>
</comment>
<dbReference type="InterPro" id="IPR006703">
    <property type="entry name" value="G_AIG1"/>
</dbReference>
<dbReference type="Gene3D" id="3.40.50.300">
    <property type="entry name" value="P-loop containing nucleotide triphosphate hydrolases"/>
    <property type="match status" value="3"/>
</dbReference>
<dbReference type="InterPro" id="IPR045058">
    <property type="entry name" value="GIMA/IAN/Toc"/>
</dbReference>
<evidence type="ECO:0000256" key="5">
    <source>
        <dbReference type="SAM" id="MobiDB-lite"/>
    </source>
</evidence>
<feature type="compositionally biased region" description="Basic and acidic residues" evidence="5">
    <location>
        <begin position="674"/>
        <end position="683"/>
    </location>
</feature>
<dbReference type="InterPro" id="IPR027417">
    <property type="entry name" value="P-loop_NTPase"/>
</dbReference>
<evidence type="ECO:0000256" key="4">
    <source>
        <dbReference type="SAM" id="Coils"/>
    </source>
</evidence>
<evidence type="ECO:0000256" key="2">
    <source>
        <dbReference type="ARBA" id="ARBA00022741"/>
    </source>
</evidence>
<keyword evidence="3" id="KW-0342">GTP-binding</keyword>
<reference evidence="8 9" key="1">
    <citation type="submission" date="2023-09" db="EMBL/GenBank/DDBJ databases">
        <authorList>
            <person name="Wang M."/>
        </authorList>
    </citation>
    <scope>NUCLEOTIDE SEQUENCE [LARGE SCALE GENOMIC DNA]</scope>
    <source>
        <strain evidence="8">GT-2023</strain>
        <tissue evidence="8">Liver</tissue>
    </source>
</reference>
<feature type="transmembrane region" description="Helical" evidence="6">
    <location>
        <begin position="738"/>
        <end position="757"/>
    </location>
</feature>
<name>A0ABR3NPU6_9TELE</name>
<dbReference type="PANTHER" id="PTHR10903:SF186">
    <property type="entry name" value="GTPASE IMAP FAMILY MEMBER 4-LIKE-RELATED"/>
    <property type="match status" value="1"/>
</dbReference>
<dbReference type="SUPFAM" id="SSF52540">
    <property type="entry name" value="P-loop containing nucleoside triphosphate hydrolases"/>
    <property type="match status" value="2"/>
</dbReference>
<gene>
    <name evidence="8" type="ORF">QQF64_025714</name>
</gene>